<dbReference type="KEGG" id="csl:COCSUDRAFT_60226"/>
<name>I0YJJ1_COCSC</name>
<keyword evidence="3" id="KW-1185">Reference proteome</keyword>
<dbReference type="OrthoDB" id="3219396at2759"/>
<gene>
    <name evidence="2" type="ORF">COCSUDRAFT_60226</name>
</gene>
<organism evidence="2 3">
    <name type="scientific">Coccomyxa subellipsoidea (strain C-169)</name>
    <name type="common">Green microalga</name>
    <dbReference type="NCBI Taxonomy" id="574566"/>
    <lineage>
        <taxon>Eukaryota</taxon>
        <taxon>Viridiplantae</taxon>
        <taxon>Chlorophyta</taxon>
        <taxon>core chlorophytes</taxon>
        <taxon>Trebouxiophyceae</taxon>
        <taxon>Trebouxiophyceae incertae sedis</taxon>
        <taxon>Coccomyxaceae</taxon>
        <taxon>Coccomyxa</taxon>
        <taxon>Coccomyxa subellipsoidea</taxon>
    </lineage>
</organism>
<comment type="caution">
    <text evidence="2">The sequence shown here is derived from an EMBL/GenBank/DDBJ whole genome shotgun (WGS) entry which is preliminary data.</text>
</comment>
<dbReference type="AlphaFoldDB" id="I0YJJ1"/>
<keyword evidence="1" id="KW-0175">Coiled coil</keyword>
<accession>I0YJJ1</accession>
<dbReference type="EMBL" id="AGSI01000023">
    <property type="protein sequence ID" value="EIE18560.1"/>
    <property type="molecule type" value="Genomic_DNA"/>
</dbReference>
<evidence type="ECO:0000256" key="1">
    <source>
        <dbReference type="SAM" id="Coils"/>
    </source>
</evidence>
<feature type="coiled-coil region" evidence="1">
    <location>
        <begin position="7"/>
        <end position="41"/>
    </location>
</feature>
<proteinExistence type="predicted"/>
<evidence type="ECO:0000313" key="3">
    <source>
        <dbReference type="Proteomes" id="UP000007264"/>
    </source>
</evidence>
<evidence type="ECO:0000313" key="2">
    <source>
        <dbReference type="EMBL" id="EIE18560.1"/>
    </source>
</evidence>
<protein>
    <submittedName>
        <fullName evidence="2">Uncharacterized protein</fullName>
    </submittedName>
</protein>
<sequence>MVVRSEMQMLEREVHRCRREIDAERQRLDSLMSEKQRLEQARQLGSALQCWQPDVVRNHHEALLAQTATTSEWRSRELDMGIKDHRLSLKVLSRSLQVQSAKLERQRMRLQALLGN</sequence>
<dbReference type="GeneID" id="17036501"/>
<dbReference type="Proteomes" id="UP000007264">
    <property type="component" value="Unassembled WGS sequence"/>
</dbReference>
<dbReference type="RefSeq" id="XP_005643104.1">
    <property type="nucleotide sequence ID" value="XM_005643047.1"/>
</dbReference>
<reference evidence="2 3" key="1">
    <citation type="journal article" date="2012" name="Genome Biol.">
        <title>The genome of the polar eukaryotic microalga coccomyxa subellipsoidea reveals traits of cold adaptation.</title>
        <authorList>
            <person name="Blanc G."/>
            <person name="Agarkova I."/>
            <person name="Grimwood J."/>
            <person name="Kuo A."/>
            <person name="Brueggeman A."/>
            <person name="Dunigan D."/>
            <person name="Gurnon J."/>
            <person name="Ladunga I."/>
            <person name="Lindquist E."/>
            <person name="Lucas S."/>
            <person name="Pangilinan J."/>
            <person name="Proschold T."/>
            <person name="Salamov A."/>
            <person name="Schmutz J."/>
            <person name="Weeks D."/>
            <person name="Yamada T."/>
            <person name="Claverie J.M."/>
            <person name="Grigoriev I."/>
            <person name="Van Etten J."/>
            <person name="Lomsadze A."/>
            <person name="Borodovsky M."/>
        </authorList>
    </citation>
    <scope>NUCLEOTIDE SEQUENCE [LARGE SCALE GENOMIC DNA]</scope>
    <source>
        <strain evidence="2 3">C-169</strain>
    </source>
</reference>